<feature type="transmembrane region" description="Helical" evidence="1">
    <location>
        <begin position="115"/>
        <end position="134"/>
    </location>
</feature>
<keyword evidence="1" id="KW-0472">Membrane</keyword>
<evidence type="ECO:0000313" key="3">
    <source>
        <dbReference type="Proteomes" id="UP000253061"/>
    </source>
</evidence>
<dbReference type="Proteomes" id="UP000253061">
    <property type="component" value="Unassembled WGS sequence"/>
</dbReference>
<proteinExistence type="predicted"/>
<comment type="caution">
    <text evidence="2">The sequence shown here is derived from an EMBL/GenBank/DDBJ whole genome shotgun (WGS) entry which is preliminary data.</text>
</comment>
<feature type="transmembrane region" description="Helical" evidence="1">
    <location>
        <begin position="146"/>
        <end position="167"/>
    </location>
</feature>
<feature type="transmembrane region" description="Helical" evidence="1">
    <location>
        <begin position="77"/>
        <end position="95"/>
    </location>
</feature>
<protein>
    <submittedName>
        <fullName evidence="2">Uncharacterized protein</fullName>
    </submittedName>
</protein>
<organism evidence="2 3">
    <name type="scientific">Thalassospira profundimaris</name>
    <dbReference type="NCBI Taxonomy" id="502049"/>
    <lineage>
        <taxon>Bacteria</taxon>
        <taxon>Pseudomonadati</taxon>
        <taxon>Pseudomonadota</taxon>
        <taxon>Alphaproteobacteria</taxon>
        <taxon>Rhodospirillales</taxon>
        <taxon>Thalassospiraceae</taxon>
        <taxon>Thalassospira</taxon>
    </lineage>
</organism>
<feature type="transmembrane region" description="Helical" evidence="1">
    <location>
        <begin position="207"/>
        <end position="228"/>
    </location>
</feature>
<accession>A0A367V511</accession>
<keyword evidence="1" id="KW-1133">Transmembrane helix</keyword>
<keyword evidence="1" id="KW-0812">Transmembrane</keyword>
<dbReference type="EMBL" id="JPWB01000011">
    <property type="protein sequence ID" value="RCK19370.1"/>
    <property type="molecule type" value="Genomic_DNA"/>
</dbReference>
<name>A0A367V511_9PROT</name>
<feature type="transmembrane region" description="Helical" evidence="1">
    <location>
        <begin position="248"/>
        <end position="269"/>
    </location>
</feature>
<evidence type="ECO:0000313" key="2">
    <source>
        <dbReference type="EMBL" id="RCK19370.1"/>
    </source>
</evidence>
<reference evidence="2 3" key="1">
    <citation type="submission" date="2014-07" db="EMBL/GenBank/DDBJ databases">
        <title>Draft genome sequence of Thalassospira profundimaris R8-17.</title>
        <authorList>
            <person name="Lai Q."/>
            <person name="Shao Z."/>
        </authorList>
    </citation>
    <scope>NUCLEOTIDE SEQUENCE [LARGE SCALE GENOMIC DNA]</scope>
    <source>
        <strain evidence="2 3">R8-17</strain>
    </source>
</reference>
<dbReference type="AlphaFoldDB" id="A0A367V511"/>
<gene>
    <name evidence="2" type="ORF">TH6_19255</name>
</gene>
<feature type="transmembrane region" description="Helical" evidence="1">
    <location>
        <begin position="46"/>
        <end position="65"/>
    </location>
</feature>
<evidence type="ECO:0000256" key="1">
    <source>
        <dbReference type="SAM" id="Phobius"/>
    </source>
</evidence>
<feature type="transmembrane region" description="Helical" evidence="1">
    <location>
        <begin position="173"/>
        <end position="191"/>
    </location>
</feature>
<sequence>MARDSKRDRCGTKTDSVQRFLTFGIICWHAPQQNGVTKTMFGFYEFYVHAFGIGIPLLAVAIASMGAFRASLTANQIAVFVTASAVVLGAWFAAVLPFSRSGVFNVPAEIGDPPYVLMFLFGGATLIWGLAWLTPLGRRITEATPLSSIAAFQIPRIMGGLFLIGWIAGDIPALFALPAGLGDILAGIAGWQASRALAKGEPNARSLLARAIFIGIADFFFAVLFGIITSPGFAHLYALDAPNIINAYPLAMFPAFFVPIFLGFHFIAISRLRQESAMESKAHA</sequence>